<dbReference type="InterPro" id="IPR012347">
    <property type="entry name" value="Ferritin-like"/>
</dbReference>
<name>A0A1H4DW28_9BACT</name>
<dbReference type="Gene3D" id="1.20.1260.10">
    <property type="match status" value="1"/>
</dbReference>
<reference evidence="1 2" key="1">
    <citation type="submission" date="2016-10" db="EMBL/GenBank/DDBJ databases">
        <authorList>
            <person name="de Groot N.N."/>
        </authorList>
    </citation>
    <scope>NUCLEOTIDE SEQUENCE [LARGE SCALE GENOMIC DNA]</scope>
    <source>
        <strain evidence="1 2">DSM 25383</strain>
    </source>
</reference>
<dbReference type="RefSeq" id="WP_020693306.1">
    <property type="nucleotide sequence ID" value="NZ_CAEG01000021.1"/>
</dbReference>
<dbReference type="SUPFAM" id="SSF47240">
    <property type="entry name" value="Ferritin-like"/>
    <property type="match status" value="1"/>
</dbReference>
<sequence length="217" mass="24354">MKLRLVLILLLFAASVGILVWLYCAATRAPRAPQVSPWTETLADLDACCRRKHVKSVQYDKFAAIAVGESRPDAERLFRAMAFSERLQEHHCAQAILHLGGSYTPPVRIVLFGGTTDGNLERSIFHELRSLGERHGAEIDRAMRKNNRYAARLLARAAAADRRNAALLEHCRRTGKDHPDSCRFLVCPGCGNIYAAGDPDPYCPFCLTRSERFVRFE</sequence>
<keyword evidence="2" id="KW-1185">Reference proteome</keyword>
<protein>
    <submittedName>
        <fullName evidence="1">Rubrerythrin</fullName>
    </submittedName>
</protein>
<proteinExistence type="predicted"/>
<dbReference type="OrthoDB" id="9799749at2"/>
<evidence type="ECO:0000313" key="1">
    <source>
        <dbReference type="EMBL" id="SEA76709.1"/>
    </source>
</evidence>
<dbReference type="AlphaFoldDB" id="A0A1H4DW28"/>
<organism evidence="1 2">
    <name type="scientific">Alistipes timonensis JC136</name>
    <dbReference type="NCBI Taxonomy" id="1033731"/>
    <lineage>
        <taxon>Bacteria</taxon>
        <taxon>Pseudomonadati</taxon>
        <taxon>Bacteroidota</taxon>
        <taxon>Bacteroidia</taxon>
        <taxon>Bacteroidales</taxon>
        <taxon>Rikenellaceae</taxon>
        <taxon>Alistipes</taxon>
    </lineage>
</organism>
<accession>A0A1H4DW28</accession>
<dbReference type="EMBL" id="FNRI01000006">
    <property type="protein sequence ID" value="SEA76709.1"/>
    <property type="molecule type" value="Genomic_DNA"/>
</dbReference>
<gene>
    <name evidence="1" type="ORF">SAMN05444145_10657</name>
</gene>
<dbReference type="STRING" id="1033731.SAMN05444145_10657"/>
<dbReference type="Proteomes" id="UP000183253">
    <property type="component" value="Unassembled WGS sequence"/>
</dbReference>
<evidence type="ECO:0000313" key="2">
    <source>
        <dbReference type="Proteomes" id="UP000183253"/>
    </source>
</evidence>
<dbReference type="InterPro" id="IPR009078">
    <property type="entry name" value="Ferritin-like_SF"/>
</dbReference>